<protein>
    <submittedName>
        <fullName evidence="1">DUF2974 domain-containing protein</fullName>
    </submittedName>
</protein>
<dbReference type="AlphaFoldDB" id="A0A4U3M8I0"/>
<name>A0A4U3M8I0_ENTFL</name>
<evidence type="ECO:0000313" key="2">
    <source>
        <dbReference type="Proteomes" id="UP000305511"/>
    </source>
</evidence>
<dbReference type="Proteomes" id="UP000305511">
    <property type="component" value="Unassembled WGS sequence"/>
</dbReference>
<gene>
    <name evidence="1" type="ORF">EY666_10245</name>
</gene>
<accession>A0A4U3M8I0</accession>
<evidence type="ECO:0000313" key="1">
    <source>
        <dbReference type="EMBL" id="TKK84549.1"/>
    </source>
</evidence>
<dbReference type="EMBL" id="SIYF01000233">
    <property type="protein sequence ID" value="TKK84549.1"/>
    <property type="molecule type" value="Genomic_DNA"/>
</dbReference>
<proteinExistence type="predicted"/>
<dbReference type="Gene3D" id="3.40.50.1820">
    <property type="entry name" value="alpha/beta hydrolase"/>
    <property type="match status" value="1"/>
</dbReference>
<dbReference type="InterPro" id="IPR029058">
    <property type="entry name" value="AB_hydrolase_fold"/>
</dbReference>
<comment type="caution">
    <text evidence="1">The sequence shown here is derived from an EMBL/GenBank/DDBJ whole genome shotgun (WGS) entry which is preliminary data.</text>
</comment>
<dbReference type="SUPFAM" id="SSF53474">
    <property type="entry name" value="alpha/beta-Hydrolases"/>
    <property type="match status" value="1"/>
</dbReference>
<sequence>MTFTGNERVEIAKKEYQNWGLKKVVVLDNGKTIGYVSQVNNKSTGEQSFVITDQYVPPTASLSERQAVTEVTVLYRGSTAPDKGNLFDSSNPTYQDVRSDWLENDIPAAMQIMNGGESAIPQLKSASITLQETMKAYPNALVDIYGHSLGSMNGQYAVSDLPEVFHTRISGVYIYQGPNIYSILNEQQQTTADKLTDAGKIFNFIDTKDLIPIGYSSSKKQVGTLIEVESKKLIWSRNICGEAISSIKRGILFLVLKEMLS</sequence>
<organism evidence="1 2">
    <name type="scientific">Enterococcus faecalis</name>
    <name type="common">Streptococcus faecalis</name>
    <dbReference type="NCBI Taxonomy" id="1351"/>
    <lineage>
        <taxon>Bacteria</taxon>
        <taxon>Bacillati</taxon>
        <taxon>Bacillota</taxon>
        <taxon>Bacilli</taxon>
        <taxon>Lactobacillales</taxon>
        <taxon>Enterococcaceae</taxon>
        <taxon>Enterococcus</taxon>
    </lineage>
</organism>
<reference evidence="1 2" key="1">
    <citation type="submission" date="2019-02" db="EMBL/GenBank/DDBJ databases">
        <title>Bacteria dissemination in different level of health care in South Africa: the effectiveness of infections prevention and control.</title>
        <authorList>
            <person name="Shobo C."/>
            <person name="Amoako D.G."/>
            <person name="Allam M."/>
            <person name="Ismail A."/>
            <person name="Bester L.A."/>
            <person name="Essack S.Y."/>
        </authorList>
    </citation>
    <scope>NUCLEOTIDE SEQUENCE [LARGE SCALE GENOMIC DNA]</scope>
    <source>
        <strain evidence="1 2">2SIL2</strain>
    </source>
</reference>
<dbReference type="RefSeq" id="WP_002373473.1">
    <property type="nucleotide sequence ID" value="NZ_CP050491.1"/>
</dbReference>